<keyword evidence="7" id="KW-1185">Reference proteome</keyword>
<dbReference type="PANTHER" id="PTHR12684">
    <property type="entry name" value="PUTATIVE PHOSPHOTRANSFERASE"/>
    <property type="match status" value="1"/>
</dbReference>
<protein>
    <recommendedName>
        <fullName evidence="5">Probable RNA 2'-phosphotransferase</fullName>
        <ecNumber evidence="5">2.7.1.-</ecNumber>
    </recommendedName>
</protein>
<comment type="function">
    <text evidence="4 5">Removes the 2'-phosphate from RNA via an intermediate in which the phosphate is ADP-ribosylated by NAD followed by a presumed transesterification to release the RNA and generate ADP-ribose 1''-2''-cyclic phosphate (APPR&gt;P). May function as an ADP-ribosylase.</text>
</comment>
<dbReference type="GO" id="GO:0003950">
    <property type="term" value="F:NAD+ poly-ADP-ribosyltransferase activity"/>
    <property type="evidence" value="ECO:0007669"/>
    <property type="project" value="InterPro"/>
</dbReference>
<dbReference type="Gene3D" id="3.20.170.30">
    <property type="match status" value="1"/>
</dbReference>
<dbReference type="RefSeq" id="WP_081368463.1">
    <property type="nucleotide sequence ID" value="NZ_FPJA01000004.1"/>
</dbReference>
<dbReference type="InterPro" id="IPR042081">
    <property type="entry name" value="RNA_2'-PTrans_C"/>
</dbReference>
<dbReference type="Pfam" id="PF01885">
    <property type="entry name" value="PTS_2-RNA"/>
    <property type="match status" value="1"/>
</dbReference>
<dbReference type="AlphaFoldDB" id="A0A1K1M9Q6"/>
<dbReference type="EC" id="2.7.1.-" evidence="5"/>
<dbReference type="InterPro" id="IPR002745">
    <property type="entry name" value="Ptrans_KptA/Tpt1"/>
</dbReference>
<dbReference type="EMBL" id="FPJA01000004">
    <property type="protein sequence ID" value="SFW19835.1"/>
    <property type="molecule type" value="Genomic_DNA"/>
</dbReference>
<evidence type="ECO:0000256" key="2">
    <source>
        <dbReference type="ARBA" id="ARBA00022679"/>
    </source>
</evidence>
<dbReference type="GO" id="GO:0000215">
    <property type="term" value="F:tRNA 2'-phosphotransferase activity"/>
    <property type="evidence" value="ECO:0007669"/>
    <property type="project" value="TreeGrafter"/>
</dbReference>
<evidence type="ECO:0000256" key="3">
    <source>
        <dbReference type="ARBA" id="ARBA00023027"/>
    </source>
</evidence>
<evidence type="ECO:0000313" key="6">
    <source>
        <dbReference type="EMBL" id="SFW19835.1"/>
    </source>
</evidence>
<evidence type="ECO:0000313" key="7">
    <source>
        <dbReference type="Proteomes" id="UP000182958"/>
    </source>
</evidence>
<proteinExistence type="inferred from homology"/>
<dbReference type="SUPFAM" id="SSF56399">
    <property type="entry name" value="ADP-ribosylation"/>
    <property type="match status" value="1"/>
</dbReference>
<gene>
    <name evidence="5" type="primary">kptA</name>
    <name evidence="6" type="ORF">SAMN02910323_0678</name>
</gene>
<name>A0A1K1M9Q6_SELRU</name>
<evidence type="ECO:0000256" key="4">
    <source>
        <dbReference type="ARBA" id="ARBA00025212"/>
    </source>
</evidence>
<keyword evidence="2 5" id="KW-0808">Transferase</keyword>
<dbReference type="Gene3D" id="1.10.10.970">
    <property type="entry name" value="RNA 2'-phosphotransferase, Tpt1/KptA family, N-terminal domain"/>
    <property type="match status" value="1"/>
</dbReference>
<dbReference type="InterPro" id="IPR042080">
    <property type="entry name" value="RNA_2'-PTrans_N"/>
</dbReference>
<organism evidence="6 7">
    <name type="scientific">Selenomonas ruminantium</name>
    <dbReference type="NCBI Taxonomy" id="971"/>
    <lineage>
        <taxon>Bacteria</taxon>
        <taxon>Bacillati</taxon>
        <taxon>Bacillota</taxon>
        <taxon>Negativicutes</taxon>
        <taxon>Selenomonadales</taxon>
        <taxon>Selenomonadaceae</taxon>
        <taxon>Selenomonas</taxon>
    </lineage>
</organism>
<dbReference type="InterPro" id="IPR022928">
    <property type="entry name" value="RNA_2'-PTrans_KptA"/>
</dbReference>
<dbReference type="Proteomes" id="UP000182958">
    <property type="component" value="Unassembled WGS sequence"/>
</dbReference>
<sequence>MERLSGAEVKLSKKISCVLRHKPELAGLTMDKHGWVSVSELIKALPTDIETLEKIVTLNDKKRFIFSEDKSRIRACQGHTIEVDVELKEAVPPKYLYHGTLMKNRERIEKEGLHPMKRLYVHLSADVNTAWSVAKRRKSADGYVIYRIDTEAMIRSHCKFWQAENGVWLTNLVASKYLDEYEPLGK</sequence>
<dbReference type="GO" id="GO:0006388">
    <property type="term" value="P:tRNA splicing, via endonucleolytic cleavage and ligation"/>
    <property type="evidence" value="ECO:0007669"/>
    <property type="project" value="UniProtKB-UniRule"/>
</dbReference>
<evidence type="ECO:0000256" key="1">
    <source>
        <dbReference type="ARBA" id="ARBA00009836"/>
    </source>
</evidence>
<dbReference type="HAMAP" id="MF_00299">
    <property type="entry name" value="KptA"/>
    <property type="match status" value="1"/>
</dbReference>
<reference evidence="7" key="1">
    <citation type="submission" date="2016-11" db="EMBL/GenBank/DDBJ databases">
        <authorList>
            <person name="Varghese N."/>
            <person name="Submissions S."/>
        </authorList>
    </citation>
    <scope>NUCLEOTIDE SEQUENCE [LARGE SCALE GENOMIC DNA]</scope>
    <source>
        <strain evidence="7">C3</strain>
    </source>
</reference>
<accession>A0A1K1M9Q6</accession>
<evidence type="ECO:0000256" key="5">
    <source>
        <dbReference type="HAMAP-Rule" id="MF_00299"/>
    </source>
</evidence>
<dbReference type="PANTHER" id="PTHR12684:SF2">
    <property type="entry name" value="TRNA 2'-PHOSPHOTRANSFERASE 1"/>
    <property type="match status" value="1"/>
</dbReference>
<keyword evidence="3 5" id="KW-0520">NAD</keyword>
<comment type="similarity">
    <text evidence="1 5">Belongs to the KptA/TPT1 family.</text>
</comment>